<evidence type="ECO:0000256" key="1">
    <source>
        <dbReference type="ARBA" id="ARBA00000083"/>
    </source>
</evidence>
<dbReference type="PANTHER" id="PTHR43725:SF53">
    <property type="entry name" value="UDP-ARABINOSE 4-EPIMERASE 1"/>
    <property type="match status" value="1"/>
</dbReference>
<keyword evidence="9 10" id="KW-0119">Carbohydrate metabolism</keyword>
<dbReference type="NCBIfam" id="TIGR01179">
    <property type="entry name" value="galE"/>
    <property type="match status" value="1"/>
</dbReference>
<evidence type="ECO:0000259" key="11">
    <source>
        <dbReference type="Pfam" id="PF01370"/>
    </source>
</evidence>
<organism evidence="12">
    <name type="scientific">Thermodesulfatator atlanticus</name>
    <dbReference type="NCBI Taxonomy" id="501497"/>
    <lineage>
        <taxon>Bacteria</taxon>
        <taxon>Pseudomonadati</taxon>
        <taxon>Thermodesulfobacteriota</taxon>
        <taxon>Thermodesulfobacteria</taxon>
        <taxon>Thermodesulfobacteriales</taxon>
        <taxon>Thermodesulfatatoraceae</taxon>
        <taxon>Thermodesulfatator</taxon>
    </lineage>
</organism>
<evidence type="ECO:0000256" key="6">
    <source>
        <dbReference type="ARBA" id="ARBA00018569"/>
    </source>
</evidence>
<evidence type="ECO:0000256" key="7">
    <source>
        <dbReference type="ARBA" id="ARBA00023027"/>
    </source>
</evidence>
<dbReference type="InterPro" id="IPR036291">
    <property type="entry name" value="NAD(P)-bd_dom_sf"/>
</dbReference>
<dbReference type="GO" id="GO:0003978">
    <property type="term" value="F:UDP-glucose 4-epimerase activity"/>
    <property type="evidence" value="ECO:0007669"/>
    <property type="project" value="UniProtKB-UniRule"/>
</dbReference>
<dbReference type="PANTHER" id="PTHR43725">
    <property type="entry name" value="UDP-GLUCOSE 4-EPIMERASE"/>
    <property type="match status" value="1"/>
</dbReference>
<feature type="domain" description="NAD-dependent epimerase/dehydratase" evidence="11">
    <location>
        <begin position="5"/>
        <end position="253"/>
    </location>
</feature>
<dbReference type="InterPro" id="IPR005886">
    <property type="entry name" value="UDP_G4E"/>
</dbReference>
<dbReference type="Gene3D" id="3.40.50.720">
    <property type="entry name" value="NAD(P)-binding Rossmann-like Domain"/>
    <property type="match status" value="1"/>
</dbReference>
<comment type="catalytic activity">
    <reaction evidence="1 10">
        <text>UDP-alpha-D-glucose = UDP-alpha-D-galactose</text>
        <dbReference type="Rhea" id="RHEA:22168"/>
        <dbReference type="ChEBI" id="CHEBI:58885"/>
        <dbReference type="ChEBI" id="CHEBI:66914"/>
        <dbReference type="EC" id="5.1.3.2"/>
    </reaction>
</comment>
<gene>
    <name evidence="12" type="primary">galE</name>
    <name evidence="12" type="ORF">ENJ96_07545</name>
</gene>
<dbReference type="InterPro" id="IPR001509">
    <property type="entry name" value="Epimerase_deHydtase"/>
</dbReference>
<proteinExistence type="inferred from homology"/>
<comment type="pathway">
    <text evidence="3 10">Carbohydrate metabolism; galactose metabolism.</text>
</comment>
<comment type="cofactor">
    <cofactor evidence="2 10">
        <name>NAD(+)</name>
        <dbReference type="ChEBI" id="CHEBI:57540"/>
    </cofactor>
</comment>
<comment type="similarity">
    <text evidence="4 10">Belongs to the NAD(P)-dependent epimerase/dehydratase family.</text>
</comment>
<keyword evidence="7 10" id="KW-0520">NAD</keyword>
<dbReference type="SUPFAM" id="SSF51735">
    <property type="entry name" value="NAD(P)-binding Rossmann-fold domains"/>
    <property type="match status" value="1"/>
</dbReference>
<evidence type="ECO:0000256" key="9">
    <source>
        <dbReference type="ARBA" id="ARBA00023277"/>
    </source>
</evidence>
<evidence type="ECO:0000256" key="2">
    <source>
        <dbReference type="ARBA" id="ARBA00001911"/>
    </source>
</evidence>
<evidence type="ECO:0000313" key="12">
    <source>
        <dbReference type="EMBL" id="HHI97693.1"/>
    </source>
</evidence>
<dbReference type="UniPathway" id="UPA00214"/>
<evidence type="ECO:0000256" key="3">
    <source>
        <dbReference type="ARBA" id="ARBA00004947"/>
    </source>
</evidence>
<sequence length="326" mass="36364">MKKKILVTGGAGYIGSHVLKALEKEGFSPVVIDNLSSGHREAVLWGRLVEGDLRDQKFLTAFFEAERPLAVLHFAAHIVVSESVVEPLKYYENNLSGTLNLLLCAQRFGVKAFVFSSSAAVYGAPEKIPIPEDHPVRPINPYGASKAMVEQVLKDAFRAYGLPFVALRYFNAAGADPSGLIGEAHEPETHLIPLLLQTALGQRPRFFLYGADYPTPDGTCIRDFIHVEDLATIHVLALKYLLDKGESLILNCGYGHGYSVKEVLETAEKVVKRPIPYELKERRPGDPPVLVADHKLLKETFSFHPAFDDLQAIIETAWRWEQNRRY</sequence>
<dbReference type="Pfam" id="PF01370">
    <property type="entry name" value="Epimerase"/>
    <property type="match status" value="1"/>
</dbReference>
<dbReference type="Proteomes" id="UP000886101">
    <property type="component" value="Unassembled WGS sequence"/>
</dbReference>
<evidence type="ECO:0000256" key="4">
    <source>
        <dbReference type="ARBA" id="ARBA00007637"/>
    </source>
</evidence>
<evidence type="ECO:0000256" key="5">
    <source>
        <dbReference type="ARBA" id="ARBA00013189"/>
    </source>
</evidence>
<comment type="subunit">
    <text evidence="10">Homodimer.</text>
</comment>
<reference evidence="12" key="1">
    <citation type="journal article" date="2020" name="mSystems">
        <title>Genome- and Community-Level Interaction Insights into Carbon Utilization and Element Cycling Functions of Hydrothermarchaeota in Hydrothermal Sediment.</title>
        <authorList>
            <person name="Zhou Z."/>
            <person name="Liu Y."/>
            <person name="Xu W."/>
            <person name="Pan J."/>
            <person name="Luo Z.H."/>
            <person name="Li M."/>
        </authorList>
    </citation>
    <scope>NUCLEOTIDE SEQUENCE [LARGE SCALE GENOMIC DNA]</scope>
    <source>
        <strain evidence="12">HyVt-533</strain>
    </source>
</reference>
<dbReference type="GO" id="GO:0033499">
    <property type="term" value="P:galactose catabolic process via UDP-galactose, Leloir pathway"/>
    <property type="evidence" value="ECO:0007669"/>
    <property type="project" value="TreeGrafter"/>
</dbReference>
<accession>A0A7V5P0L9</accession>
<dbReference type="CDD" id="cd05247">
    <property type="entry name" value="UDP_G4E_1_SDR_e"/>
    <property type="match status" value="1"/>
</dbReference>
<dbReference type="Gene3D" id="3.90.25.10">
    <property type="entry name" value="UDP-galactose 4-epimerase, domain 1"/>
    <property type="match status" value="1"/>
</dbReference>
<comment type="caution">
    <text evidence="12">The sequence shown here is derived from an EMBL/GenBank/DDBJ whole genome shotgun (WGS) entry which is preliminary data.</text>
</comment>
<protein>
    <recommendedName>
        <fullName evidence="6 10">UDP-glucose 4-epimerase</fullName>
        <ecNumber evidence="5 10">5.1.3.2</ecNumber>
    </recommendedName>
</protein>
<keyword evidence="8 10" id="KW-0413">Isomerase</keyword>
<name>A0A7V5P0L9_9BACT</name>
<evidence type="ECO:0000256" key="8">
    <source>
        <dbReference type="ARBA" id="ARBA00023235"/>
    </source>
</evidence>
<dbReference type="AlphaFoldDB" id="A0A7V5P0L9"/>
<evidence type="ECO:0000256" key="10">
    <source>
        <dbReference type="RuleBase" id="RU366046"/>
    </source>
</evidence>
<dbReference type="EMBL" id="DROK01000224">
    <property type="protein sequence ID" value="HHI97693.1"/>
    <property type="molecule type" value="Genomic_DNA"/>
</dbReference>
<dbReference type="EC" id="5.1.3.2" evidence="5 10"/>